<feature type="non-terminal residue" evidence="6">
    <location>
        <position position="619"/>
    </location>
</feature>
<comment type="subcellular location">
    <subcellularLocation>
        <location evidence="1">Membrane</location>
        <topology evidence="1">Multi-pass membrane protein</topology>
    </subcellularLocation>
</comment>
<protein>
    <submittedName>
        <fullName evidence="6">Uncharacterized protein</fullName>
    </submittedName>
</protein>
<evidence type="ECO:0000313" key="6">
    <source>
        <dbReference type="EMBL" id="KAJ2936278.1"/>
    </source>
</evidence>
<feature type="region of interest" description="Disordered" evidence="5">
    <location>
        <begin position="126"/>
        <end position="162"/>
    </location>
</feature>
<dbReference type="SUPFAM" id="SSF52047">
    <property type="entry name" value="RNI-like"/>
    <property type="match status" value="1"/>
</dbReference>
<dbReference type="AlphaFoldDB" id="A0A9W8MPD1"/>
<name>A0A9W8MPD1_9AGAR</name>
<evidence type="ECO:0000256" key="2">
    <source>
        <dbReference type="ARBA" id="ARBA00022692"/>
    </source>
</evidence>
<comment type="caution">
    <text evidence="6">The sequence shown here is derived from an EMBL/GenBank/DDBJ whole genome shotgun (WGS) entry which is preliminary data.</text>
</comment>
<keyword evidence="3" id="KW-1133">Transmembrane helix</keyword>
<evidence type="ECO:0000256" key="5">
    <source>
        <dbReference type="SAM" id="MobiDB-lite"/>
    </source>
</evidence>
<organism evidence="6 7">
    <name type="scientific">Candolleomyces eurysporus</name>
    <dbReference type="NCBI Taxonomy" id="2828524"/>
    <lineage>
        <taxon>Eukaryota</taxon>
        <taxon>Fungi</taxon>
        <taxon>Dikarya</taxon>
        <taxon>Basidiomycota</taxon>
        <taxon>Agaricomycotina</taxon>
        <taxon>Agaricomycetes</taxon>
        <taxon>Agaricomycetidae</taxon>
        <taxon>Agaricales</taxon>
        <taxon>Agaricineae</taxon>
        <taxon>Psathyrellaceae</taxon>
        <taxon>Candolleomyces</taxon>
    </lineage>
</organism>
<evidence type="ECO:0000256" key="1">
    <source>
        <dbReference type="ARBA" id="ARBA00004141"/>
    </source>
</evidence>
<dbReference type="GO" id="GO:0016020">
    <property type="term" value="C:membrane"/>
    <property type="evidence" value="ECO:0007669"/>
    <property type="project" value="UniProtKB-SubCell"/>
</dbReference>
<feature type="compositionally biased region" description="Low complexity" evidence="5">
    <location>
        <begin position="134"/>
        <end position="162"/>
    </location>
</feature>
<dbReference type="EMBL" id="JANBPK010000115">
    <property type="protein sequence ID" value="KAJ2936278.1"/>
    <property type="molecule type" value="Genomic_DNA"/>
</dbReference>
<dbReference type="PANTHER" id="PTHR46283">
    <property type="entry name" value="E3 UBIQUITIN-PROTEIN LIGASE MARCH5"/>
    <property type="match status" value="1"/>
</dbReference>
<proteinExistence type="predicted"/>
<gene>
    <name evidence="6" type="ORF">H1R20_g814</name>
</gene>
<dbReference type="OrthoDB" id="5817083at2759"/>
<keyword evidence="7" id="KW-1185">Reference proteome</keyword>
<evidence type="ECO:0000256" key="3">
    <source>
        <dbReference type="ARBA" id="ARBA00022989"/>
    </source>
</evidence>
<feature type="region of interest" description="Disordered" evidence="5">
    <location>
        <begin position="379"/>
        <end position="464"/>
    </location>
</feature>
<feature type="compositionally biased region" description="Acidic residues" evidence="5">
    <location>
        <begin position="412"/>
        <end position="450"/>
    </location>
</feature>
<evidence type="ECO:0000313" key="7">
    <source>
        <dbReference type="Proteomes" id="UP001140091"/>
    </source>
</evidence>
<keyword evidence="4" id="KW-0472">Membrane</keyword>
<dbReference type="Proteomes" id="UP001140091">
    <property type="component" value="Unassembled WGS sequence"/>
</dbReference>
<accession>A0A9W8MPD1</accession>
<sequence length="619" mass="70057">MYDLLLGEDPSNWPWSAYINLPILPFSLILSRFQTKTLIPPFIPILLATPSSFAMNRKVTEYWTLPENARKLMGMPPKPLPSTGRSWPPSPILFGLFGLPMVQMLYQRLYSQVYLKVMGTLPPVRTLGRRRDGNQQAQPNRNANANANAHGNGNGNGINAPARRNNRQAMVNIGGGIRVHVNDDQAADPEGDFAEDGEVIHIQAGSLGRKIAGALLTPAIASWMGNLLLRMSRRSTLLRELLAIRQPIGGVWVPPPLDMGNRDWHTLTTFRQMTLGVQMVARGLWGSARTFSESDPVWWRNTIGLGLFIVFLNNFPGLQHLTFLFGAEEKDWRSDALILNGENLKTLNIRGASRVMVPLLNHIWTPNIQKLHLDLLDGPDTQDWESEDGELEGWDWEPEDWEPEDGESRDGESEDGESDDRESDDKESEDGESGDRESEDEGSEDWEPEGSEYTISEHESNSDFGSSVGLEVWEPKFLKCVGGFIYYLDKERMTSLALHGFCDLPALDWIQQFPNLQTLSVDFMDRALVNYLTWSADSNCTLPSLEFLTWNFDSTTTRMEVQRIVNMNHLRRIRLLHQPRDKEIATKSFLVKYLGVVGGVDLEVVDLEDLEWHPLQLYK</sequence>
<feature type="compositionally biased region" description="Acidic residues" evidence="5">
    <location>
        <begin position="380"/>
        <end position="405"/>
    </location>
</feature>
<reference evidence="6" key="1">
    <citation type="submission" date="2022-06" db="EMBL/GenBank/DDBJ databases">
        <title>Genome Sequence of Candolleomyces eurysporus.</title>
        <authorList>
            <person name="Buettner E."/>
        </authorList>
    </citation>
    <scope>NUCLEOTIDE SEQUENCE</scope>
    <source>
        <strain evidence="6">VTCC 930004</strain>
    </source>
</reference>
<evidence type="ECO:0000256" key="4">
    <source>
        <dbReference type="ARBA" id="ARBA00023136"/>
    </source>
</evidence>
<keyword evidence="2" id="KW-0812">Transmembrane</keyword>